<keyword evidence="2" id="KW-0528">Neurotoxin</keyword>
<protein>
    <submittedName>
        <fullName evidence="2">Putative neurotoxin LTDF S-03</fullName>
    </submittedName>
</protein>
<evidence type="ECO:0000256" key="1">
    <source>
        <dbReference type="SAM" id="SignalP"/>
    </source>
</evidence>
<accession>A0A0K1D8H9</accession>
<name>A0A0K1D8H9_9ARAC</name>
<feature type="chain" id="PRO_5005458277" evidence="1">
    <location>
        <begin position="20"/>
        <end position="105"/>
    </location>
</feature>
<organism evidence="2">
    <name type="scientific">Dolomedes fimbriatus</name>
    <dbReference type="NCBI Taxonomy" id="1432569"/>
    <lineage>
        <taxon>Eukaryota</taxon>
        <taxon>Metazoa</taxon>
        <taxon>Ecdysozoa</taxon>
        <taxon>Arthropoda</taxon>
        <taxon>Chelicerata</taxon>
        <taxon>Arachnida</taxon>
        <taxon>Araneae</taxon>
        <taxon>Araneomorphae</taxon>
        <taxon>Entelegynae</taxon>
        <taxon>Lycosoidea</taxon>
        <taxon>Pisauridae</taxon>
        <taxon>Dolomedes</taxon>
    </lineage>
</organism>
<sequence>MRATLAFLVLLGLVGISLAYTACTKQSDCAEDECCLDNLFFKRPYCEKRYGAGQRCSATAIYKEEKDLYYLTCPCVAMYECLGKGSTDENGNTIMKNPKCIMPTR</sequence>
<keyword evidence="1" id="KW-0732">Signal</keyword>
<proteinExistence type="evidence at transcript level"/>
<dbReference type="Gene3D" id="2.10.80.10">
    <property type="entry name" value="Lipase, subunit A"/>
    <property type="match status" value="1"/>
</dbReference>
<reference evidence="2" key="1">
    <citation type="journal article" date="2014" name="Sci. Data">
        <title>Comprehensive analysis of the venom gland transcriptome of the spider Dolomedes fimbriatus.</title>
        <authorList>
            <person name="Kozlov S.A."/>
            <person name="Lazarev V.N."/>
            <person name="Kostryukova E.S."/>
            <person name="Selezneva O.V."/>
            <person name="Ospanova E.A."/>
            <person name="Alexeev D.G."/>
            <person name="Govorun V.M."/>
            <person name="Grishin E.V."/>
        </authorList>
    </citation>
    <scope>NUCLEOTIDE SEQUENCE</scope>
</reference>
<feature type="signal peptide" evidence="1">
    <location>
        <begin position="1"/>
        <end position="19"/>
    </location>
</feature>
<evidence type="ECO:0000313" key="2">
    <source>
        <dbReference type="EMBL" id="AKT09040.1"/>
    </source>
</evidence>
<keyword evidence="2" id="KW-0800">Toxin</keyword>
<dbReference type="EMBL" id="KP792964">
    <property type="protein sequence ID" value="AKT09040.1"/>
    <property type="molecule type" value="mRNA"/>
</dbReference>
<dbReference type="AlphaFoldDB" id="A0A0K1D8H9"/>
<reference evidence="2" key="2">
    <citation type="submission" date="2015-02" db="EMBL/GenBank/DDBJ databases">
        <authorList>
            <person name="Chooi Y.-H."/>
        </authorList>
    </citation>
    <scope>NUCLEOTIDE SEQUENCE</scope>
</reference>